<dbReference type="InterPro" id="IPR037291">
    <property type="entry name" value="DUF4139"/>
</dbReference>
<dbReference type="STRING" id="1293891.TMES_16310"/>
<reference evidence="2 3" key="1">
    <citation type="submission" date="2014-03" db="EMBL/GenBank/DDBJ databases">
        <title>The draft genome sequence of Thalassospira mesophila JCM 18969.</title>
        <authorList>
            <person name="Lai Q."/>
            <person name="Shao Z."/>
        </authorList>
    </citation>
    <scope>NUCLEOTIDE SEQUENCE [LARGE SCALE GENOMIC DNA]</scope>
    <source>
        <strain evidence="2 3">JCM 18969</strain>
    </source>
</reference>
<dbReference type="RefSeq" id="WP_085584481.1">
    <property type="nucleotide sequence ID" value="NZ_JFKA01000008.1"/>
</dbReference>
<protein>
    <recommendedName>
        <fullName evidence="1">DUF4139 domain-containing protein</fullName>
    </recommendedName>
</protein>
<name>A0A1Y2KXB8_9PROT</name>
<proteinExistence type="predicted"/>
<accession>A0A1Y2KXB8</accession>
<comment type="caution">
    <text evidence="2">The sequence shown here is derived from an EMBL/GenBank/DDBJ whole genome shotgun (WGS) entry which is preliminary data.</text>
</comment>
<keyword evidence="3" id="KW-1185">Reference proteome</keyword>
<evidence type="ECO:0000313" key="2">
    <source>
        <dbReference type="EMBL" id="OSQ37010.1"/>
    </source>
</evidence>
<sequence>MASELRNRLVLATILGAALFASPDLSISDAQAADAAKKAENAVPLAADDRNKLRLTVYPGNLSMIAEQRNVALPAGQSTLKIMDLPATLIDDSLLIGADKNANLQLISTTEPTGSRGGYALLEQFIGKDIKIRRNDDLISATLIALDGQALVKTADGVEYIPIQNIVMPTLPDGFTARPSLDAVIRTGTATDHVSLAYLIGGISWQTAYVGHYDSKTGTLDLGARARIVNNSGGDIDNADLQLVAGDPNQNSPRPMAKAMRTEMLMSASADSNGGQAGRNKFENLHIYGPYHGLNMKNGDAVTLPLLDTRQIKVARDVIFRGNTSIYYSGNATGQDFIRPDIELTIENDGGIDKQSPWPAGQIRIYANDATGIATFLGEDQINLTPAGEKAKLQLGQASDIAGSRHVVTYDRKTRKNLPDEVAATLEWTLKNSGPRDETITIEETLPANWKIIEENHPHQDMDAGQIKWQITLPAGKETSLRWTVHSDQ</sequence>
<dbReference type="Pfam" id="PF13598">
    <property type="entry name" value="DUF4139"/>
    <property type="match status" value="1"/>
</dbReference>
<dbReference type="AlphaFoldDB" id="A0A1Y2KXB8"/>
<dbReference type="EMBL" id="JFKA01000008">
    <property type="protein sequence ID" value="OSQ37010.1"/>
    <property type="molecule type" value="Genomic_DNA"/>
</dbReference>
<feature type="domain" description="DUF4139" evidence="1">
    <location>
        <begin position="195"/>
        <end position="485"/>
    </location>
</feature>
<dbReference type="OrthoDB" id="9808067at2"/>
<gene>
    <name evidence="2" type="ORF">TMES_16310</name>
</gene>
<evidence type="ECO:0000259" key="1">
    <source>
        <dbReference type="Pfam" id="PF13598"/>
    </source>
</evidence>
<dbReference type="PANTHER" id="PTHR38075">
    <property type="entry name" value="DUF4139 DOMAIN-CONTAINING PROTEIN"/>
    <property type="match status" value="1"/>
</dbReference>
<evidence type="ECO:0000313" key="3">
    <source>
        <dbReference type="Proteomes" id="UP000193391"/>
    </source>
</evidence>
<organism evidence="2 3">
    <name type="scientific">Thalassospira mesophila</name>
    <dbReference type="NCBI Taxonomy" id="1293891"/>
    <lineage>
        <taxon>Bacteria</taxon>
        <taxon>Pseudomonadati</taxon>
        <taxon>Pseudomonadota</taxon>
        <taxon>Alphaproteobacteria</taxon>
        <taxon>Rhodospirillales</taxon>
        <taxon>Thalassospiraceae</taxon>
        <taxon>Thalassospira</taxon>
    </lineage>
</organism>
<dbReference type="PANTHER" id="PTHR38075:SF1">
    <property type="entry name" value="DUF4139 DOMAIN-CONTAINING PROTEIN"/>
    <property type="match status" value="1"/>
</dbReference>
<dbReference type="Proteomes" id="UP000193391">
    <property type="component" value="Unassembled WGS sequence"/>
</dbReference>